<dbReference type="SUPFAM" id="SSF53098">
    <property type="entry name" value="Ribonuclease H-like"/>
    <property type="match status" value="1"/>
</dbReference>
<sequence length="54" mass="6288">VSIERAFSSLRLVLTDYRNRLSHDVLENILLVKLNPSFLDMAIDTLPLFEQEEL</sequence>
<proteinExistence type="predicted"/>
<keyword evidence="2" id="KW-1185">Reference proteome</keyword>
<comment type="caution">
    <text evidence="1">The sequence shown here is derived from an EMBL/GenBank/DDBJ whole genome shotgun (WGS) entry which is preliminary data.</text>
</comment>
<gene>
    <name evidence="1" type="ORF">KR093_005161</name>
</gene>
<accession>A0AAD4PQT3</accession>
<evidence type="ECO:0000313" key="1">
    <source>
        <dbReference type="EMBL" id="KAH8385737.1"/>
    </source>
</evidence>
<feature type="non-terminal residue" evidence="1">
    <location>
        <position position="1"/>
    </location>
</feature>
<name>A0AAD4PQT3_9MUSC</name>
<protein>
    <recommendedName>
        <fullName evidence="3">HAT C-terminal dimerisation domain-containing protein</fullName>
    </recommendedName>
</protein>
<evidence type="ECO:0008006" key="3">
    <source>
        <dbReference type="Google" id="ProtNLM"/>
    </source>
</evidence>
<organism evidence="1 2">
    <name type="scientific">Drosophila rubida</name>
    <dbReference type="NCBI Taxonomy" id="30044"/>
    <lineage>
        <taxon>Eukaryota</taxon>
        <taxon>Metazoa</taxon>
        <taxon>Ecdysozoa</taxon>
        <taxon>Arthropoda</taxon>
        <taxon>Hexapoda</taxon>
        <taxon>Insecta</taxon>
        <taxon>Pterygota</taxon>
        <taxon>Neoptera</taxon>
        <taxon>Endopterygota</taxon>
        <taxon>Diptera</taxon>
        <taxon>Brachycera</taxon>
        <taxon>Muscomorpha</taxon>
        <taxon>Ephydroidea</taxon>
        <taxon>Drosophilidae</taxon>
        <taxon>Drosophila</taxon>
    </lineage>
</organism>
<dbReference type="Proteomes" id="UP001200034">
    <property type="component" value="Unassembled WGS sequence"/>
</dbReference>
<dbReference type="AlphaFoldDB" id="A0AAD4PQT3"/>
<dbReference type="InterPro" id="IPR012337">
    <property type="entry name" value="RNaseH-like_sf"/>
</dbReference>
<dbReference type="EMBL" id="JAJJHW010000358">
    <property type="protein sequence ID" value="KAH8385737.1"/>
    <property type="molecule type" value="Genomic_DNA"/>
</dbReference>
<evidence type="ECO:0000313" key="2">
    <source>
        <dbReference type="Proteomes" id="UP001200034"/>
    </source>
</evidence>
<reference evidence="1" key="1">
    <citation type="journal article" date="2021" name="Mol. Ecol. Resour.">
        <title>Phylogenomic analyses of the genus Drosophila reveals genomic signals of climate adaptation.</title>
        <authorList>
            <person name="Li F."/>
            <person name="Rane R.V."/>
            <person name="Luria V."/>
            <person name="Xiong Z."/>
            <person name="Chen J."/>
            <person name="Li Z."/>
            <person name="Catullo R.A."/>
            <person name="Griffin P.C."/>
            <person name="Schiffer M."/>
            <person name="Pearce S."/>
            <person name="Lee S.F."/>
            <person name="McElroy K."/>
            <person name="Stocker A."/>
            <person name="Shirriffs J."/>
            <person name="Cockerell F."/>
            <person name="Coppin C."/>
            <person name="Sgro C.M."/>
            <person name="Karger A."/>
            <person name="Cain J.W."/>
            <person name="Weber J.A."/>
            <person name="Santpere G."/>
            <person name="Kirschner M.W."/>
            <person name="Hoffmann A.A."/>
            <person name="Oakeshott J.G."/>
            <person name="Zhang G."/>
        </authorList>
    </citation>
    <scope>NUCLEOTIDE SEQUENCE</scope>
    <source>
        <strain evidence="1">BGI-SZ-2011g</strain>
    </source>
</reference>
<feature type="non-terminal residue" evidence="1">
    <location>
        <position position="54"/>
    </location>
</feature>